<dbReference type="Pfam" id="PF13464">
    <property type="entry name" value="RodZ_C"/>
    <property type="match status" value="1"/>
</dbReference>
<dbReference type="EMBL" id="FAOO01000005">
    <property type="protein sequence ID" value="CUU03976.1"/>
    <property type="molecule type" value="Genomic_DNA"/>
</dbReference>
<feature type="domain" description="Cytoskeleton protein RodZ-like C-terminal" evidence="2">
    <location>
        <begin position="172"/>
        <end position="235"/>
    </location>
</feature>
<keyword evidence="1" id="KW-0472">Membrane</keyword>
<evidence type="ECO:0000313" key="4">
    <source>
        <dbReference type="Proteomes" id="UP000320623"/>
    </source>
</evidence>
<dbReference type="InterPro" id="IPR025194">
    <property type="entry name" value="RodZ-like_C"/>
</dbReference>
<dbReference type="RefSeq" id="WP_140944646.1">
    <property type="nucleotide sequence ID" value="NZ_FAOO01000005.1"/>
</dbReference>
<keyword evidence="4" id="KW-1185">Reference proteome</keyword>
<dbReference type="OrthoDB" id="9790252at2"/>
<accession>A0A0S4MZH7</accession>
<keyword evidence="1" id="KW-0812">Transmembrane</keyword>
<dbReference type="SUPFAM" id="SSF47413">
    <property type="entry name" value="lambda repressor-like DNA-binding domains"/>
    <property type="match status" value="1"/>
</dbReference>
<dbReference type="Gene3D" id="1.10.260.40">
    <property type="entry name" value="lambda repressor-like DNA-binding domains"/>
    <property type="match status" value="1"/>
</dbReference>
<organism evidence="3 4">
    <name type="scientific">Candidatus Thermokryptus mobilis</name>
    <dbReference type="NCBI Taxonomy" id="1643428"/>
    <lineage>
        <taxon>Bacteria</taxon>
        <taxon>Pseudomonadati</taxon>
        <taxon>Candidatus Kryptoniota</taxon>
        <taxon>Candidatus Thermokryptus</taxon>
    </lineage>
</organism>
<evidence type="ECO:0000256" key="1">
    <source>
        <dbReference type="SAM" id="Phobius"/>
    </source>
</evidence>
<dbReference type="CDD" id="cd00093">
    <property type="entry name" value="HTH_XRE"/>
    <property type="match status" value="1"/>
</dbReference>
<reference evidence="4" key="1">
    <citation type="submission" date="2015-11" db="EMBL/GenBank/DDBJ databases">
        <authorList>
            <person name="Varghese N."/>
        </authorList>
    </citation>
    <scope>NUCLEOTIDE SEQUENCE [LARGE SCALE GENOMIC DNA]</scope>
</reference>
<keyword evidence="1" id="KW-1133">Transmembrane helix</keyword>
<evidence type="ECO:0000313" key="3">
    <source>
        <dbReference type="EMBL" id="CUU03976.1"/>
    </source>
</evidence>
<feature type="transmembrane region" description="Helical" evidence="1">
    <location>
        <begin position="102"/>
        <end position="123"/>
    </location>
</feature>
<protein>
    <recommendedName>
        <fullName evidence="2">Cytoskeleton protein RodZ-like C-terminal domain-containing protein</fullName>
    </recommendedName>
</protein>
<gene>
    <name evidence="3" type="ORF">JGI1_00870</name>
</gene>
<evidence type="ECO:0000259" key="2">
    <source>
        <dbReference type="Pfam" id="PF13464"/>
    </source>
</evidence>
<name>A0A0S4MZH7_9BACT</name>
<dbReference type="Pfam" id="PF13413">
    <property type="entry name" value="HTH_25"/>
    <property type="match status" value="1"/>
</dbReference>
<proteinExistence type="predicted"/>
<dbReference type="Proteomes" id="UP000320623">
    <property type="component" value="Unassembled WGS sequence"/>
</dbReference>
<dbReference type="InterPro" id="IPR050400">
    <property type="entry name" value="Bact_Cytoskel_RodZ"/>
</dbReference>
<dbReference type="STRING" id="1643428.GCA_001442855_00847"/>
<dbReference type="AlphaFoldDB" id="A0A0S4MZH7"/>
<dbReference type="InterPro" id="IPR010982">
    <property type="entry name" value="Lambda_DNA-bd_dom_sf"/>
</dbReference>
<dbReference type="GO" id="GO:0003677">
    <property type="term" value="F:DNA binding"/>
    <property type="evidence" value="ECO:0007669"/>
    <property type="project" value="InterPro"/>
</dbReference>
<dbReference type="PANTHER" id="PTHR34475">
    <property type="match status" value="1"/>
</dbReference>
<dbReference type="InterPro" id="IPR001387">
    <property type="entry name" value="Cro/C1-type_HTH"/>
</dbReference>
<dbReference type="PANTHER" id="PTHR34475:SF1">
    <property type="entry name" value="CYTOSKELETON PROTEIN RODZ"/>
    <property type="match status" value="1"/>
</dbReference>
<sequence length="253" mass="28251">MGVGERLRDARMERNLTLRDISNKTRISEKFLENIESGVFDFAPEPYVRAFIRSYARVVGLNPDEVIKQYDAEVSALKVKKEEKPAVKKIEFDIGTFVSENVIWIIGAVVVLFIVIIAFVGLGEGEKKVVQKKSFESAVEEVSKGVKKEVKTEIKAEEKSVKDSLELKVISTDSVWISVMIDSSTVKEFLMPPNISLTLKARDNFNFILGNAGGVKFILNGRDLGSPGRKGVVLRNYIISREKLEKINSTPAP</sequence>